<sequence length="179" mass="19653">MGDAGSDMLLERTARPPWLADVDEEAVDYDHMSVRAEDTLVRCSGILRDGARCTRTCVVDRSQLLYPPHSYCYKHHGQAAVTSHGYAPLVVSDLQVPPPTRRPCVCSHWTSLAMLFVCSFSLAVFCLVVALALHEPTLGILSVTFFAVPIGLLGYCLLQMMMHAFLPPPPPLDATDLLL</sequence>
<keyword evidence="1" id="KW-0812">Transmembrane</keyword>
<feature type="transmembrane region" description="Helical" evidence="1">
    <location>
        <begin position="139"/>
        <end position="158"/>
    </location>
</feature>
<organism evidence="2 3">
    <name type="scientific">Saprolegnia parasitica (strain CBS 223.65)</name>
    <dbReference type="NCBI Taxonomy" id="695850"/>
    <lineage>
        <taxon>Eukaryota</taxon>
        <taxon>Sar</taxon>
        <taxon>Stramenopiles</taxon>
        <taxon>Oomycota</taxon>
        <taxon>Saprolegniomycetes</taxon>
        <taxon>Saprolegniales</taxon>
        <taxon>Saprolegniaceae</taxon>
        <taxon>Saprolegnia</taxon>
    </lineage>
</organism>
<name>A0A067CDD5_SAPPC</name>
<feature type="transmembrane region" description="Helical" evidence="1">
    <location>
        <begin position="112"/>
        <end position="133"/>
    </location>
</feature>
<dbReference type="EMBL" id="KK583238">
    <property type="protein sequence ID" value="KDO24827.1"/>
    <property type="molecule type" value="Genomic_DNA"/>
</dbReference>
<gene>
    <name evidence="2" type="ORF">SPRG_09660</name>
</gene>
<evidence type="ECO:0000256" key="1">
    <source>
        <dbReference type="SAM" id="Phobius"/>
    </source>
</evidence>
<evidence type="ECO:0000313" key="3">
    <source>
        <dbReference type="Proteomes" id="UP000030745"/>
    </source>
</evidence>
<dbReference type="RefSeq" id="XP_012204475.1">
    <property type="nucleotide sequence ID" value="XM_012349085.1"/>
</dbReference>
<protein>
    <submittedName>
        <fullName evidence="2">Uncharacterized protein</fullName>
    </submittedName>
</protein>
<dbReference type="Proteomes" id="UP000030745">
    <property type="component" value="Unassembled WGS sequence"/>
</dbReference>
<dbReference type="OrthoDB" id="69233at2759"/>
<dbReference type="VEuPathDB" id="FungiDB:SPRG_09660"/>
<keyword evidence="1" id="KW-1133">Transmembrane helix</keyword>
<dbReference type="AlphaFoldDB" id="A0A067CDD5"/>
<proteinExistence type="predicted"/>
<evidence type="ECO:0000313" key="2">
    <source>
        <dbReference type="EMBL" id="KDO24827.1"/>
    </source>
</evidence>
<dbReference type="OMA" id="GARCTRT"/>
<keyword evidence="3" id="KW-1185">Reference proteome</keyword>
<reference evidence="2 3" key="1">
    <citation type="journal article" date="2013" name="PLoS Genet.">
        <title>Distinctive expansion of potential virulence genes in the genome of the oomycete fish pathogen Saprolegnia parasitica.</title>
        <authorList>
            <person name="Jiang R.H."/>
            <person name="de Bruijn I."/>
            <person name="Haas B.J."/>
            <person name="Belmonte R."/>
            <person name="Lobach L."/>
            <person name="Christie J."/>
            <person name="van den Ackerveken G."/>
            <person name="Bottin A."/>
            <person name="Bulone V."/>
            <person name="Diaz-Moreno S.M."/>
            <person name="Dumas B."/>
            <person name="Fan L."/>
            <person name="Gaulin E."/>
            <person name="Govers F."/>
            <person name="Grenville-Briggs L.J."/>
            <person name="Horner N.R."/>
            <person name="Levin J.Z."/>
            <person name="Mammella M."/>
            <person name="Meijer H.J."/>
            <person name="Morris P."/>
            <person name="Nusbaum C."/>
            <person name="Oome S."/>
            <person name="Phillips A.J."/>
            <person name="van Rooyen D."/>
            <person name="Rzeszutek E."/>
            <person name="Saraiva M."/>
            <person name="Secombes C.J."/>
            <person name="Seidl M.F."/>
            <person name="Snel B."/>
            <person name="Stassen J.H."/>
            <person name="Sykes S."/>
            <person name="Tripathy S."/>
            <person name="van den Berg H."/>
            <person name="Vega-Arreguin J.C."/>
            <person name="Wawra S."/>
            <person name="Young S.K."/>
            <person name="Zeng Q."/>
            <person name="Dieguez-Uribeondo J."/>
            <person name="Russ C."/>
            <person name="Tyler B.M."/>
            <person name="van West P."/>
        </authorList>
    </citation>
    <scope>NUCLEOTIDE SEQUENCE [LARGE SCALE GENOMIC DNA]</scope>
    <source>
        <strain evidence="2 3">CBS 223.65</strain>
    </source>
</reference>
<dbReference type="GeneID" id="24131813"/>
<dbReference type="KEGG" id="spar:SPRG_09660"/>
<keyword evidence="1" id="KW-0472">Membrane</keyword>
<accession>A0A067CDD5</accession>